<accession>A0ABR2WAU7</accession>
<dbReference type="Proteomes" id="UP001479436">
    <property type="component" value="Unassembled WGS sequence"/>
</dbReference>
<evidence type="ECO:0000313" key="3">
    <source>
        <dbReference type="Proteomes" id="UP001479436"/>
    </source>
</evidence>
<proteinExistence type="predicted"/>
<keyword evidence="3" id="KW-1185">Reference proteome</keyword>
<dbReference type="PANTHER" id="PTHR38701">
    <property type="entry name" value="CHROMOSOME 8, WHOLE GENOME SHOTGUN SEQUENCE"/>
    <property type="match status" value="1"/>
</dbReference>
<sequence>MGKDSSIMTSMQGFPNLKGTKPPQATSTPSKVRNLMEDQPTARVTLNTPGRLPKNGPIILRPGDDGLFSPTSRKFPPAGYAKSELGFYSSSPNKTRSDDGFGSDSSDSSNKASVLSVKTDVNRRARPLSMSRYSSIPHRGQSEDLEAKEARTNRKIMDLEISNNSLLSINASLESTIKKQTAHIEQLEKNGTRGGSQDLAPHDIPLPNWEDITLSSDEEDDNNIDLANDQGFARVCSMVDSLISDAKRSLEYKTQVNGGKVLTTFKSEENLDESYGALEESYDSVSRNLSDIEEEHELNDNKDSILNSSKEPFDSEEIGCQTEPADLTDSSTQTNVDERQIKELINQIWDLTDKRASKIKALNHGLPSSNANGSEAVYSILAQLKEALGCEEGDEKARTPLAQSNSTNPQPSNVQSRPITTRSRAPISNPSIPQSARTNPDMNRNLKKNPGSFNKTPNKATHPDIQSSPSNMVKIKTRV</sequence>
<feature type="region of interest" description="Disordered" evidence="1">
    <location>
        <begin position="1"/>
        <end position="149"/>
    </location>
</feature>
<feature type="compositionally biased region" description="Low complexity" evidence="1">
    <location>
        <begin position="100"/>
        <end position="109"/>
    </location>
</feature>
<feature type="region of interest" description="Disordered" evidence="1">
    <location>
        <begin position="392"/>
        <end position="479"/>
    </location>
</feature>
<feature type="compositionally biased region" description="Polar residues" evidence="1">
    <location>
        <begin position="401"/>
        <end position="442"/>
    </location>
</feature>
<feature type="region of interest" description="Disordered" evidence="1">
    <location>
        <begin position="296"/>
        <end position="316"/>
    </location>
</feature>
<feature type="compositionally biased region" description="Polar residues" evidence="1">
    <location>
        <begin position="451"/>
        <end position="471"/>
    </location>
</feature>
<protein>
    <submittedName>
        <fullName evidence="2">Uncharacterized protein</fullName>
    </submittedName>
</protein>
<reference evidence="2 3" key="1">
    <citation type="submission" date="2023-04" db="EMBL/GenBank/DDBJ databases">
        <title>Genome of Basidiobolus ranarum AG-B5.</title>
        <authorList>
            <person name="Stajich J.E."/>
            <person name="Carter-House D."/>
            <person name="Gryganskyi A."/>
        </authorList>
    </citation>
    <scope>NUCLEOTIDE SEQUENCE [LARGE SCALE GENOMIC DNA]</scope>
    <source>
        <strain evidence="2 3">AG-B5</strain>
    </source>
</reference>
<evidence type="ECO:0000313" key="2">
    <source>
        <dbReference type="EMBL" id="KAK9728932.1"/>
    </source>
</evidence>
<feature type="region of interest" description="Disordered" evidence="1">
    <location>
        <begin position="190"/>
        <end position="222"/>
    </location>
</feature>
<feature type="compositionally biased region" description="Basic and acidic residues" evidence="1">
    <location>
        <begin position="140"/>
        <end position="149"/>
    </location>
</feature>
<dbReference type="PANTHER" id="PTHR38701:SF1">
    <property type="entry name" value="UP-REGULATED DURING SEPTATION PROTEIN 1 DOMAIN-CONTAINING PROTEIN"/>
    <property type="match status" value="1"/>
</dbReference>
<organism evidence="2 3">
    <name type="scientific">Basidiobolus ranarum</name>
    <dbReference type="NCBI Taxonomy" id="34480"/>
    <lineage>
        <taxon>Eukaryota</taxon>
        <taxon>Fungi</taxon>
        <taxon>Fungi incertae sedis</taxon>
        <taxon>Zoopagomycota</taxon>
        <taxon>Entomophthoromycotina</taxon>
        <taxon>Basidiobolomycetes</taxon>
        <taxon>Basidiobolales</taxon>
        <taxon>Basidiobolaceae</taxon>
        <taxon>Basidiobolus</taxon>
    </lineage>
</organism>
<evidence type="ECO:0000256" key="1">
    <source>
        <dbReference type="SAM" id="MobiDB-lite"/>
    </source>
</evidence>
<dbReference type="EMBL" id="JASJQH010006888">
    <property type="protein sequence ID" value="KAK9728932.1"/>
    <property type="molecule type" value="Genomic_DNA"/>
</dbReference>
<comment type="caution">
    <text evidence="2">The sequence shown here is derived from an EMBL/GenBank/DDBJ whole genome shotgun (WGS) entry which is preliminary data.</text>
</comment>
<name>A0ABR2WAU7_9FUNG</name>
<feature type="compositionally biased region" description="Polar residues" evidence="1">
    <location>
        <begin position="1"/>
        <end position="13"/>
    </location>
</feature>
<gene>
    <name evidence="2" type="ORF">K7432_000684</name>
</gene>